<protein>
    <submittedName>
        <fullName evidence="5">Speedy protein A-like isoform X1</fullName>
    </submittedName>
</protein>
<dbReference type="Proteomes" id="UP000694845">
    <property type="component" value="Unplaced"/>
</dbReference>
<dbReference type="PANTHER" id="PTHR31545:SF5">
    <property type="entry name" value="SPEEDY PROTEIN A"/>
    <property type="match status" value="1"/>
</dbReference>
<dbReference type="Pfam" id="PF11357">
    <property type="entry name" value="Spy1"/>
    <property type="match status" value="1"/>
</dbReference>
<gene>
    <name evidence="5" type="primary">LOC110981026</name>
</gene>
<feature type="compositionally biased region" description="Basic residues" evidence="3">
    <location>
        <begin position="16"/>
        <end position="26"/>
    </location>
</feature>
<dbReference type="RefSeq" id="XP_022093870.1">
    <property type="nucleotide sequence ID" value="XM_022238178.1"/>
</dbReference>
<organism evidence="4 5">
    <name type="scientific">Acanthaster planci</name>
    <name type="common">Crown-of-thorns starfish</name>
    <dbReference type="NCBI Taxonomy" id="133434"/>
    <lineage>
        <taxon>Eukaryota</taxon>
        <taxon>Metazoa</taxon>
        <taxon>Echinodermata</taxon>
        <taxon>Eleutherozoa</taxon>
        <taxon>Asterozoa</taxon>
        <taxon>Asteroidea</taxon>
        <taxon>Valvatacea</taxon>
        <taxon>Valvatida</taxon>
        <taxon>Acanthasteridae</taxon>
        <taxon>Acanthaster</taxon>
    </lineage>
</organism>
<reference evidence="5" key="1">
    <citation type="submission" date="2025-08" db="UniProtKB">
        <authorList>
            <consortium name="RefSeq"/>
        </authorList>
    </citation>
    <scope>IDENTIFICATION</scope>
</reference>
<evidence type="ECO:0000256" key="2">
    <source>
        <dbReference type="ARBA" id="ARBA00023306"/>
    </source>
</evidence>
<proteinExistence type="inferred from homology"/>
<dbReference type="AlphaFoldDB" id="A0A8B7YN43"/>
<dbReference type="CTD" id="245711"/>
<dbReference type="OrthoDB" id="9442170at2759"/>
<dbReference type="KEGG" id="aplc:110981026"/>
<dbReference type="InterPro" id="IPR020984">
    <property type="entry name" value="Speedy"/>
</dbReference>
<dbReference type="InterPro" id="IPR052316">
    <property type="entry name" value="Speedy-Ringo_regulator"/>
</dbReference>
<keyword evidence="2" id="KW-0131">Cell cycle</keyword>
<evidence type="ECO:0000256" key="3">
    <source>
        <dbReference type="SAM" id="MobiDB-lite"/>
    </source>
</evidence>
<accession>A0A8B7YN43</accession>
<evidence type="ECO:0000313" key="5">
    <source>
        <dbReference type="RefSeq" id="XP_022093870.1"/>
    </source>
</evidence>
<dbReference type="GO" id="GO:0019901">
    <property type="term" value="F:protein kinase binding"/>
    <property type="evidence" value="ECO:0007669"/>
    <property type="project" value="InterPro"/>
</dbReference>
<dbReference type="GeneID" id="110981026"/>
<dbReference type="PANTHER" id="PTHR31545">
    <property type="entry name" value="SEEDY PROTEIN A/C FAMILY MEMBER"/>
    <property type="match status" value="1"/>
</dbReference>
<evidence type="ECO:0000313" key="4">
    <source>
        <dbReference type="Proteomes" id="UP000694845"/>
    </source>
</evidence>
<keyword evidence="4" id="KW-1185">Reference proteome</keyword>
<feature type="region of interest" description="Disordered" evidence="3">
    <location>
        <begin position="1"/>
        <end position="28"/>
    </location>
</feature>
<comment type="similarity">
    <text evidence="1">Belongs to the Speedy/Ringo family.</text>
</comment>
<sequence length="381" mass="43118">MTYSLHDIDPSAAVTHSRRPRPKCSSHGRDVKFFSKAMGKGSLQKDFEFPSVILSCFQCSSVATPVLTDKLQVRGEGMRVDVMKNVPGVTVVQPIKRRIGAETAAPRGPCRDITNVTASLCSPPKRVKNAPMTVTSKEMAAFLKIFDDSLIRDFLWMDSCAKVADKYLIAMAFAYFKRANYTTNQYTRMNFFVALYLANDMEEDEEECKYEIFPWALGLTWRDKYPSFLRKRDKLLKTIEYRAAVSRKCCEELMAISPEHSIWMRERQLHHSGAIRHYENYVGSDDSNENYPRGPGMSPVHCELCAESGSFAYCSPGSQFTTSPSCHLYLASCTDTSTDSLGEETPPKPYSPSMFDMHGLKSTLQTEPNEEDSYFWASCHE</sequence>
<name>A0A8B7YN43_ACAPL</name>
<evidence type="ECO:0000256" key="1">
    <source>
        <dbReference type="ARBA" id="ARBA00010932"/>
    </source>
</evidence>